<dbReference type="AlphaFoldDB" id="A0AAV2CXP9"/>
<organism evidence="2 3">
    <name type="scientific">Linum trigynum</name>
    <dbReference type="NCBI Taxonomy" id="586398"/>
    <lineage>
        <taxon>Eukaryota</taxon>
        <taxon>Viridiplantae</taxon>
        <taxon>Streptophyta</taxon>
        <taxon>Embryophyta</taxon>
        <taxon>Tracheophyta</taxon>
        <taxon>Spermatophyta</taxon>
        <taxon>Magnoliopsida</taxon>
        <taxon>eudicotyledons</taxon>
        <taxon>Gunneridae</taxon>
        <taxon>Pentapetalae</taxon>
        <taxon>rosids</taxon>
        <taxon>fabids</taxon>
        <taxon>Malpighiales</taxon>
        <taxon>Linaceae</taxon>
        <taxon>Linum</taxon>
    </lineage>
</organism>
<gene>
    <name evidence="2" type="ORF">LTRI10_LOCUS8708</name>
</gene>
<evidence type="ECO:0000256" key="1">
    <source>
        <dbReference type="SAM" id="MobiDB-lite"/>
    </source>
</evidence>
<keyword evidence="3" id="KW-1185">Reference proteome</keyword>
<proteinExistence type="predicted"/>
<evidence type="ECO:0000313" key="3">
    <source>
        <dbReference type="Proteomes" id="UP001497516"/>
    </source>
</evidence>
<sequence length="126" mass="14463">MPNPPSVLRGRESLKTRHLEGRARSKTHRGTWVIQNATTKRNAQPAIRPEGQGLAQNTSSQRQSEILKRIAGLWPFKKLPRNGIPIPPSVLRSRDSLETCHPKGRAMPQKHYDTTPYEIRKRKKRE</sequence>
<reference evidence="2 3" key="1">
    <citation type="submission" date="2024-04" db="EMBL/GenBank/DDBJ databases">
        <authorList>
            <person name="Fracassetti M."/>
        </authorList>
    </citation>
    <scope>NUCLEOTIDE SEQUENCE [LARGE SCALE GENOMIC DNA]</scope>
</reference>
<dbReference type="EMBL" id="OZ034814">
    <property type="protein sequence ID" value="CAL1361330.1"/>
    <property type="molecule type" value="Genomic_DNA"/>
</dbReference>
<name>A0AAV2CXP9_9ROSI</name>
<feature type="compositionally biased region" description="Basic and acidic residues" evidence="1">
    <location>
        <begin position="9"/>
        <end position="23"/>
    </location>
</feature>
<accession>A0AAV2CXP9</accession>
<dbReference type="Proteomes" id="UP001497516">
    <property type="component" value="Chromosome 10"/>
</dbReference>
<protein>
    <submittedName>
        <fullName evidence="2">Uncharacterized protein</fullName>
    </submittedName>
</protein>
<evidence type="ECO:0000313" key="2">
    <source>
        <dbReference type="EMBL" id="CAL1361330.1"/>
    </source>
</evidence>
<feature type="region of interest" description="Disordered" evidence="1">
    <location>
        <begin position="99"/>
        <end position="126"/>
    </location>
</feature>
<feature type="compositionally biased region" description="Polar residues" evidence="1">
    <location>
        <begin position="33"/>
        <end position="42"/>
    </location>
</feature>
<feature type="region of interest" description="Disordered" evidence="1">
    <location>
        <begin position="1"/>
        <end position="61"/>
    </location>
</feature>